<evidence type="ECO:0000256" key="1">
    <source>
        <dbReference type="SAM" id="SignalP"/>
    </source>
</evidence>
<dbReference type="Pfam" id="PF07537">
    <property type="entry name" value="CamS"/>
    <property type="match status" value="1"/>
</dbReference>
<dbReference type="CDD" id="cd13441">
    <property type="entry name" value="CamS_repeat_1"/>
    <property type="match status" value="1"/>
</dbReference>
<dbReference type="Proteomes" id="UP001438112">
    <property type="component" value="Unassembled WGS sequence"/>
</dbReference>
<evidence type="ECO:0000313" key="3">
    <source>
        <dbReference type="Proteomes" id="UP001438112"/>
    </source>
</evidence>
<organism evidence="2 3">
    <name type="scientific">Apilactobacillus apinorum</name>
    <dbReference type="NCBI Taxonomy" id="1218495"/>
    <lineage>
        <taxon>Bacteria</taxon>
        <taxon>Bacillati</taxon>
        <taxon>Bacillota</taxon>
        <taxon>Bacilli</taxon>
        <taxon>Lactobacillales</taxon>
        <taxon>Lactobacillaceae</taxon>
        <taxon>Apilactobacillus</taxon>
    </lineage>
</organism>
<gene>
    <name evidence="2" type="ORF">AP20H10_00060</name>
</gene>
<feature type="chain" id="PRO_5045472004" evidence="1">
    <location>
        <begin position="20"/>
        <end position="366"/>
    </location>
</feature>
<comment type="caution">
    <text evidence="2">The sequence shown here is derived from an EMBL/GenBank/DDBJ whole genome shotgun (WGS) entry which is preliminary data.</text>
</comment>
<name>A0ABP9ZFR1_9LACO</name>
<protein>
    <submittedName>
        <fullName evidence="2">CamS family sex pheromone protein</fullName>
    </submittedName>
</protein>
<dbReference type="Gene3D" id="3.10.570.10">
    <property type="entry name" value="sex pheromone staph- cam373 precursor domain"/>
    <property type="match status" value="1"/>
</dbReference>
<dbReference type="CDD" id="cd13440">
    <property type="entry name" value="CamS_repeat_2"/>
    <property type="match status" value="1"/>
</dbReference>
<dbReference type="EMBL" id="BAABVV010000007">
    <property type="protein sequence ID" value="GAA6113643.1"/>
    <property type="molecule type" value="Genomic_DNA"/>
</dbReference>
<dbReference type="InterPro" id="IPR011426">
    <property type="entry name" value="CamS"/>
</dbReference>
<accession>A0ABP9ZFR1</accession>
<keyword evidence="1" id="KW-0732">Signal</keyword>
<reference evidence="2 3" key="1">
    <citation type="submission" date="2024-03" db="EMBL/GenBank/DDBJ databases">
        <title>Inconsistent identification of Apilactobacillus kunkeei-related strains obtained by well-developed overall genome related indices.</title>
        <authorList>
            <person name="Maeno S."/>
            <person name="Endo A."/>
        </authorList>
    </citation>
    <scope>NUCLEOTIDE SEQUENCE [LARGE SCALE GENOMIC DNA]</scope>
    <source>
        <strain evidence="2 3">20H-10</strain>
    </source>
</reference>
<dbReference type="RefSeq" id="WP_353317196.1">
    <property type="nucleotide sequence ID" value="NZ_BAABVV010000007.1"/>
</dbReference>
<dbReference type="PROSITE" id="PS51257">
    <property type="entry name" value="PROKAR_LIPOPROTEIN"/>
    <property type="match status" value="1"/>
</dbReference>
<dbReference type="PIRSF" id="PIRSF012509">
    <property type="entry name" value="CamS"/>
    <property type="match status" value="1"/>
</dbReference>
<keyword evidence="3" id="KW-1185">Reference proteome</keyword>
<evidence type="ECO:0000313" key="2">
    <source>
        <dbReference type="EMBL" id="GAA6113643.1"/>
    </source>
</evidence>
<proteinExistence type="predicted"/>
<feature type="signal peptide" evidence="1">
    <location>
        <begin position="1"/>
        <end position="19"/>
    </location>
</feature>
<sequence length="366" mass="40884">MKKLSVLFIAFFSAIILVACGNDDSSSSSSGTQVISQTSNNYYQGVIKNGHYLTSKSRGVSVQQNDNQLNLKGFENGLLSISKDQFPTDTYILQEGQYIDTNTAENWLGRKSKSNPDGLNPSGKDTEVPLYLQQMDEQDFMEQSHGDLKIKGMTIGLGINSVYYYRKEAYGAVYQKTLDDKEIVKQGKAIADKVLQRLRKNKDLKDIPIVIALYKQASNDSLVGGNFFAYSVNKDGATSVDNWKSLDIKNYVLPDETSSEVNTNDEDAFENFKNQVQKFFPNLSGVTAQAHYVDGTLRGMHINITTQFYGQSEIISFTQYVQTTAKKYLPNSIPIDVQISSSEGIQSFLARKTGAKNFYSHVFTSY</sequence>